<name>K0KVS8_WICCF</name>
<evidence type="ECO:0000313" key="2">
    <source>
        <dbReference type="Proteomes" id="UP000009328"/>
    </source>
</evidence>
<dbReference type="AlphaFoldDB" id="K0KVS8"/>
<evidence type="ECO:0000313" key="1">
    <source>
        <dbReference type="EMBL" id="CCH45599.1"/>
    </source>
</evidence>
<dbReference type="InParanoid" id="K0KVS8"/>
<proteinExistence type="predicted"/>
<protein>
    <submittedName>
        <fullName evidence="1">Uncharacterized protein</fullName>
    </submittedName>
</protein>
<dbReference type="Proteomes" id="UP000009328">
    <property type="component" value="Unassembled WGS sequence"/>
</dbReference>
<accession>K0KVS8</accession>
<sequence>MSFEIVPITNNQHQYINLIRCLAAHEETSNCTIGLDSDGILTLNFITNEIDQTDAVFYRCYLKHATNVLTHHVMNDQKKTILEPVPIQQVLEGHPMFDECRKPRPI</sequence>
<comment type="caution">
    <text evidence="1">The sequence shown here is derived from an EMBL/GenBank/DDBJ whole genome shotgun (WGS) entry which is preliminary data.</text>
</comment>
<gene>
    <name evidence="1" type="ORF">BN7_5182</name>
</gene>
<reference evidence="1 2" key="1">
    <citation type="journal article" date="2012" name="Eukaryot. Cell">
        <title>Draft genome sequence of Wickerhamomyces ciferrii NRRL Y-1031 F-60-10.</title>
        <authorList>
            <person name="Schneider J."/>
            <person name="Andrea H."/>
            <person name="Blom J."/>
            <person name="Jaenicke S."/>
            <person name="Ruckert C."/>
            <person name="Schorsch C."/>
            <person name="Szczepanowski R."/>
            <person name="Farwick M."/>
            <person name="Goesmann A."/>
            <person name="Puhler A."/>
            <person name="Schaffer S."/>
            <person name="Tauch A."/>
            <person name="Kohler T."/>
            <person name="Brinkrolf K."/>
        </authorList>
    </citation>
    <scope>NUCLEOTIDE SEQUENCE [LARGE SCALE GENOMIC DNA]</scope>
    <source>
        <strain evidence="2">ATCC 14091 / BCRC 22168 / CBS 111 / JCM 3599 / NBRC 0793 / NRRL Y-1031 F-60-10</strain>
    </source>
</reference>
<dbReference type="EMBL" id="CAIF01000203">
    <property type="protein sequence ID" value="CCH45599.1"/>
    <property type="molecule type" value="Genomic_DNA"/>
</dbReference>
<organism evidence="1 2">
    <name type="scientific">Wickerhamomyces ciferrii (strain ATCC 14091 / BCRC 22168 / CBS 111 / JCM 3599 / NBRC 0793 / NRRL Y-1031 F-60-10)</name>
    <name type="common">Yeast</name>
    <name type="synonym">Pichia ciferrii</name>
    <dbReference type="NCBI Taxonomy" id="1206466"/>
    <lineage>
        <taxon>Eukaryota</taxon>
        <taxon>Fungi</taxon>
        <taxon>Dikarya</taxon>
        <taxon>Ascomycota</taxon>
        <taxon>Saccharomycotina</taxon>
        <taxon>Saccharomycetes</taxon>
        <taxon>Phaffomycetales</taxon>
        <taxon>Wickerhamomycetaceae</taxon>
        <taxon>Wickerhamomyces</taxon>
    </lineage>
</organism>
<keyword evidence="2" id="KW-1185">Reference proteome</keyword>
<dbReference type="HOGENOM" id="CLU_2051475_0_0_1"/>